<evidence type="ECO:0000313" key="1">
    <source>
        <dbReference type="EMBL" id="JAH78195.1"/>
    </source>
</evidence>
<proteinExistence type="predicted"/>
<name>A0A0E9VL80_ANGAN</name>
<sequence length="71" mass="8281">MENGKWNKNPHTHQSSRNGYAHPCYSPILLPNVPYLFLSRLIKLTVTSPQKPFWNAQNRGNFLCFHQEAEI</sequence>
<reference evidence="1" key="2">
    <citation type="journal article" date="2015" name="Fish Shellfish Immunol.">
        <title>Early steps in the European eel (Anguilla anguilla)-Vibrio vulnificus interaction in the gills: Role of the RtxA13 toxin.</title>
        <authorList>
            <person name="Callol A."/>
            <person name="Pajuelo D."/>
            <person name="Ebbesson L."/>
            <person name="Teles M."/>
            <person name="MacKenzie S."/>
            <person name="Amaro C."/>
        </authorList>
    </citation>
    <scope>NUCLEOTIDE SEQUENCE</scope>
</reference>
<organism evidence="1">
    <name type="scientific">Anguilla anguilla</name>
    <name type="common">European freshwater eel</name>
    <name type="synonym">Muraena anguilla</name>
    <dbReference type="NCBI Taxonomy" id="7936"/>
    <lineage>
        <taxon>Eukaryota</taxon>
        <taxon>Metazoa</taxon>
        <taxon>Chordata</taxon>
        <taxon>Craniata</taxon>
        <taxon>Vertebrata</taxon>
        <taxon>Euteleostomi</taxon>
        <taxon>Actinopterygii</taxon>
        <taxon>Neopterygii</taxon>
        <taxon>Teleostei</taxon>
        <taxon>Anguilliformes</taxon>
        <taxon>Anguillidae</taxon>
        <taxon>Anguilla</taxon>
    </lineage>
</organism>
<accession>A0A0E9VL80</accession>
<dbReference type="EMBL" id="GBXM01030382">
    <property type="protein sequence ID" value="JAH78195.1"/>
    <property type="molecule type" value="Transcribed_RNA"/>
</dbReference>
<reference evidence="1" key="1">
    <citation type="submission" date="2014-11" db="EMBL/GenBank/DDBJ databases">
        <authorList>
            <person name="Amaro Gonzalez C."/>
        </authorList>
    </citation>
    <scope>NUCLEOTIDE SEQUENCE</scope>
</reference>
<dbReference type="AlphaFoldDB" id="A0A0E9VL80"/>
<protein>
    <submittedName>
        <fullName evidence="1">Uncharacterized protein</fullName>
    </submittedName>
</protein>